<dbReference type="EMBL" id="FOSW01000003">
    <property type="protein sequence ID" value="SFK76345.1"/>
    <property type="molecule type" value="Genomic_DNA"/>
</dbReference>
<evidence type="ECO:0000313" key="1">
    <source>
        <dbReference type="EMBL" id="SFK76345.1"/>
    </source>
</evidence>
<dbReference type="InParanoid" id="A0A1I4C5Y2"/>
<sequence>MTVHIDDNLEQRPDGAVACRHCGTAVGVAAEPLRDALVRERDPQDAGPSVRAEPAHFTDRRVVLRLTFCRGCLTQLQAEIVPADEPSFRTRNLAVGR</sequence>
<keyword evidence="2" id="KW-1185">Reference proteome</keyword>
<evidence type="ECO:0000313" key="2">
    <source>
        <dbReference type="Proteomes" id="UP000199152"/>
    </source>
</evidence>
<proteinExistence type="predicted"/>
<dbReference type="STRING" id="504800.SAMN04488085_103352"/>
<accession>A0A1I4C5Y2</accession>
<protein>
    <submittedName>
        <fullName evidence="1">Uncharacterized protein</fullName>
    </submittedName>
</protein>
<dbReference type="AlphaFoldDB" id="A0A1I4C5Y2"/>
<dbReference type="Proteomes" id="UP000199152">
    <property type="component" value="Unassembled WGS sequence"/>
</dbReference>
<gene>
    <name evidence="1" type="ORF">SAMN04488085_103352</name>
</gene>
<name>A0A1I4C5Y2_9ACTN</name>
<organism evidence="1 2">
    <name type="scientific">Geodermatophilus ruber</name>
    <dbReference type="NCBI Taxonomy" id="504800"/>
    <lineage>
        <taxon>Bacteria</taxon>
        <taxon>Bacillati</taxon>
        <taxon>Actinomycetota</taxon>
        <taxon>Actinomycetes</taxon>
        <taxon>Geodermatophilales</taxon>
        <taxon>Geodermatophilaceae</taxon>
        <taxon>Geodermatophilus</taxon>
    </lineage>
</organism>
<dbReference type="RefSeq" id="WP_218146130.1">
    <property type="nucleotide sequence ID" value="NZ_FOSW01000003.1"/>
</dbReference>
<reference evidence="1 2" key="1">
    <citation type="submission" date="2016-10" db="EMBL/GenBank/DDBJ databases">
        <authorList>
            <person name="de Groot N.N."/>
        </authorList>
    </citation>
    <scope>NUCLEOTIDE SEQUENCE [LARGE SCALE GENOMIC DNA]</scope>
    <source>
        <strain evidence="1 2">DSM 45317</strain>
    </source>
</reference>